<dbReference type="AlphaFoldDB" id="A0A382EW11"/>
<dbReference type="Gene3D" id="3.40.50.150">
    <property type="entry name" value="Vaccinia Virus protein VP39"/>
    <property type="match status" value="1"/>
</dbReference>
<protein>
    <submittedName>
        <fullName evidence="1">Uncharacterized protein</fullName>
    </submittedName>
</protein>
<accession>A0A382EW11</accession>
<reference evidence="1" key="1">
    <citation type="submission" date="2018-05" db="EMBL/GenBank/DDBJ databases">
        <authorList>
            <person name="Lanie J.A."/>
            <person name="Ng W.-L."/>
            <person name="Kazmierczak K.M."/>
            <person name="Andrzejewski T.M."/>
            <person name="Davidsen T.M."/>
            <person name="Wayne K.J."/>
            <person name="Tettelin H."/>
            <person name="Glass J.I."/>
            <person name="Rusch D."/>
            <person name="Podicherti R."/>
            <person name="Tsui H.-C.T."/>
            <person name="Winkler M.E."/>
        </authorList>
    </citation>
    <scope>NUCLEOTIDE SEQUENCE</scope>
</reference>
<dbReference type="PANTHER" id="PTHR43861">
    <property type="entry name" value="TRANS-ACONITATE 2-METHYLTRANSFERASE-RELATED"/>
    <property type="match status" value="1"/>
</dbReference>
<dbReference type="Pfam" id="PF13489">
    <property type="entry name" value="Methyltransf_23"/>
    <property type="match status" value="1"/>
</dbReference>
<evidence type="ECO:0000313" key="1">
    <source>
        <dbReference type="EMBL" id="SVB54940.1"/>
    </source>
</evidence>
<sequence>MIRKTIKKILPIKKYVEVSGSIIPSRYSRCCGSEFKDDNYYLESAEKEANRLIDYFQCTQQSRILDVGCGQGRLPIGILRVIGEINYIGIDIDRKSINWCKQYIESKHPSFKFKHLNLYNERYNKNGNKIDAGFCFDVAENSVDIIYLFSVFSHTTEKDMRAYLKDFSRILDKGGKMFFTTFVEEDVPNVSINPENYHLKCSGPLHIVRYNKDYLFSALAEYGYSILNFTHRTEADGQSAIYLCKKDG</sequence>
<dbReference type="PANTHER" id="PTHR43861:SF1">
    <property type="entry name" value="TRANS-ACONITATE 2-METHYLTRANSFERASE"/>
    <property type="match status" value="1"/>
</dbReference>
<name>A0A382EW11_9ZZZZ</name>
<dbReference type="EMBL" id="UINC01046649">
    <property type="protein sequence ID" value="SVB54940.1"/>
    <property type="molecule type" value="Genomic_DNA"/>
</dbReference>
<proteinExistence type="predicted"/>
<organism evidence="1">
    <name type="scientific">marine metagenome</name>
    <dbReference type="NCBI Taxonomy" id="408172"/>
    <lineage>
        <taxon>unclassified sequences</taxon>
        <taxon>metagenomes</taxon>
        <taxon>ecological metagenomes</taxon>
    </lineage>
</organism>
<dbReference type="InterPro" id="IPR029063">
    <property type="entry name" value="SAM-dependent_MTases_sf"/>
</dbReference>
<gene>
    <name evidence="1" type="ORF">METZ01_LOCUS207794</name>
</gene>
<dbReference type="CDD" id="cd02440">
    <property type="entry name" value="AdoMet_MTases"/>
    <property type="match status" value="1"/>
</dbReference>
<dbReference type="SUPFAM" id="SSF53335">
    <property type="entry name" value="S-adenosyl-L-methionine-dependent methyltransferases"/>
    <property type="match status" value="1"/>
</dbReference>